<protein>
    <recommendedName>
        <fullName evidence="9">Carbohydrate-binding module family 18 protein</fullName>
    </recommendedName>
</protein>
<keyword evidence="2" id="KW-0843">Virulence</keyword>
<dbReference type="SUPFAM" id="SSF54106">
    <property type="entry name" value="LysM domain"/>
    <property type="match status" value="1"/>
</dbReference>
<evidence type="ECO:0000256" key="2">
    <source>
        <dbReference type="ARBA" id="ARBA00023026"/>
    </source>
</evidence>
<feature type="disulfide bond" evidence="4">
    <location>
        <begin position="552"/>
        <end position="566"/>
    </location>
</feature>
<dbReference type="Gene3D" id="3.30.60.10">
    <property type="entry name" value="Endochitinase-like"/>
    <property type="match status" value="2"/>
</dbReference>
<name>A0AAN7BQJ3_9PEZI</name>
<dbReference type="EMBL" id="MU865333">
    <property type="protein sequence ID" value="KAK4227288.1"/>
    <property type="molecule type" value="Genomic_DNA"/>
</dbReference>
<gene>
    <name evidence="7" type="ORF">QBC38DRAFT_526936</name>
</gene>
<comment type="caution">
    <text evidence="4">Lacks conserved residue(s) required for the propagation of feature annotation.</text>
</comment>
<dbReference type="SMART" id="SM00257">
    <property type="entry name" value="LysM"/>
    <property type="match status" value="2"/>
</dbReference>
<comment type="caution">
    <text evidence="7">The sequence shown here is derived from an EMBL/GenBank/DDBJ whole genome shotgun (WGS) entry which is preliminary data.</text>
</comment>
<feature type="domain" description="Chitin-binding type-1" evidence="5">
    <location>
        <begin position="531"/>
        <end position="570"/>
    </location>
</feature>
<evidence type="ECO:0000313" key="8">
    <source>
        <dbReference type="Proteomes" id="UP001301958"/>
    </source>
</evidence>
<evidence type="ECO:0000256" key="4">
    <source>
        <dbReference type="PROSITE-ProRule" id="PRU00261"/>
    </source>
</evidence>
<dbReference type="Gene3D" id="3.10.350.10">
    <property type="entry name" value="LysM domain"/>
    <property type="match status" value="2"/>
</dbReference>
<organism evidence="7 8">
    <name type="scientific">Podospora fimiseda</name>
    <dbReference type="NCBI Taxonomy" id="252190"/>
    <lineage>
        <taxon>Eukaryota</taxon>
        <taxon>Fungi</taxon>
        <taxon>Dikarya</taxon>
        <taxon>Ascomycota</taxon>
        <taxon>Pezizomycotina</taxon>
        <taxon>Sordariomycetes</taxon>
        <taxon>Sordariomycetidae</taxon>
        <taxon>Sordariales</taxon>
        <taxon>Podosporaceae</taxon>
        <taxon>Podospora</taxon>
    </lineage>
</organism>
<proteinExistence type="inferred from homology"/>
<dbReference type="InterPro" id="IPR036779">
    <property type="entry name" value="LysM_dom_sf"/>
</dbReference>
<evidence type="ECO:0000256" key="1">
    <source>
        <dbReference type="ARBA" id="ARBA00022669"/>
    </source>
</evidence>
<evidence type="ECO:0000256" key="3">
    <source>
        <dbReference type="ARBA" id="ARBA00044955"/>
    </source>
</evidence>
<accession>A0AAN7BQJ3</accession>
<dbReference type="PANTHER" id="PTHR34997">
    <property type="entry name" value="AM15"/>
    <property type="match status" value="1"/>
</dbReference>
<dbReference type="CDD" id="cd00118">
    <property type="entry name" value="LysM"/>
    <property type="match status" value="1"/>
</dbReference>
<dbReference type="InterPro" id="IPR036861">
    <property type="entry name" value="Endochitinase-like_sf"/>
</dbReference>
<feature type="domain" description="LysM" evidence="6">
    <location>
        <begin position="366"/>
        <end position="412"/>
    </location>
</feature>
<sequence>MLSSRLASSMIRSISAAVRIPIESEQAPLLPSCFKRHPTPVQLGSTSLLRPNHLLAGPHVQPDTLPQLYRHAYTTACLIEDASEWCLVESQEWEGSYPNQYDPEMCDTGDPLIDNDLCQDPDFDPLVPEPTDIGLSNLYDEEMVCSFCFLKRLHQRLLSPVLAEGNQTDWLLEQHSDLQTFCSTTMPLTTATSSLFLGTMDMPTPTVTMSSMSDGPPTPTTTCAGTIINPPSSPVTCHMLSEQYNVTSGDLMLLSDSEDCEILSPVCVPPPCQIIKVPYNSTCQSLADLISTPENTVTLVQFTSWNPRIVGPCDKVVLGQYICANPPGGIYIPPPPVHAPASATEYYSTAQPARPTHIGTTYSCGKFFDVDPGDTCQEIVLQAGISLDQLYDLNPQILQDCTNLWHGYSYCIAGVTNPQISTDGKCGPDHNHTVCEGSGFGSCCSLCGECGTGTEEYCGEEICYSGQCQGIEMGYSTNGACGPDHNGYLCGEQWGGCCSIYGYCGSGRAYCGEGNCYSGNCEDDNGGPSVDGGCGPGFPGNKTCTGTQFGACCSIWGYCGDGNDFCGPNC</sequence>
<dbReference type="PROSITE" id="PS51782">
    <property type="entry name" value="LYSM"/>
    <property type="match status" value="2"/>
</dbReference>
<dbReference type="SMART" id="SM00270">
    <property type="entry name" value="ChtBD1"/>
    <property type="match status" value="3"/>
</dbReference>
<dbReference type="SUPFAM" id="SSF57016">
    <property type="entry name" value="Plant lectins/antimicrobial peptides"/>
    <property type="match status" value="2"/>
</dbReference>
<dbReference type="AlphaFoldDB" id="A0AAN7BQJ3"/>
<dbReference type="InterPro" id="IPR052210">
    <property type="entry name" value="LysM1-like"/>
</dbReference>
<dbReference type="PROSITE" id="PS50941">
    <property type="entry name" value="CHIT_BIND_I_2"/>
    <property type="match status" value="2"/>
</dbReference>
<dbReference type="InterPro" id="IPR018392">
    <property type="entry name" value="LysM"/>
</dbReference>
<dbReference type="Proteomes" id="UP001301958">
    <property type="component" value="Unassembled WGS sequence"/>
</dbReference>
<keyword evidence="4" id="KW-1015">Disulfide bond</keyword>
<dbReference type="InterPro" id="IPR001002">
    <property type="entry name" value="Chitin-bd_1"/>
</dbReference>
<feature type="domain" description="LysM" evidence="6">
    <location>
        <begin position="273"/>
        <end position="324"/>
    </location>
</feature>
<evidence type="ECO:0008006" key="9">
    <source>
        <dbReference type="Google" id="ProtNLM"/>
    </source>
</evidence>
<feature type="domain" description="Chitin-binding type-1" evidence="5">
    <location>
        <begin position="478"/>
        <end position="523"/>
    </location>
</feature>
<keyword evidence="8" id="KW-1185">Reference proteome</keyword>
<feature type="disulfide bond" evidence="4">
    <location>
        <begin position="497"/>
        <end position="511"/>
    </location>
</feature>
<evidence type="ECO:0000313" key="7">
    <source>
        <dbReference type="EMBL" id="KAK4227288.1"/>
    </source>
</evidence>
<reference evidence="7" key="1">
    <citation type="journal article" date="2023" name="Mol. Phylogenet. Evol.">
        <title>Genome-scale phylogeny and comparative genomics of the fungal order Sordariales.</title>
        <authorList>
            <person name="Hensen N."/>
            <person name="Bonometti L."/>
            <person name="Westerberg I."/>
            <person name="Brannstrom I.O."/>
            <person name="Guillou S."/>
            <person name="Cros-Aarteil S."/>
            <person name="Calhoun S."/>
            <person name="Haridas S."/>
            <person name="Kuo A."/>
            <person name="Mondo S."/>
            <person name="Pangilinan J."/>
            <person name="Riley R."/>
            <person name="LaButti K."/>
            <person name="Andreopoulos B."/>
            <person name="Lipzen A."/>
            <person name="Chen C."/>
            <person name="Yan M."/>
            <person name="Daum C."/>
            <person name="Ng V."/>
            <person name="Clum A."/>
            <person name="Steindorff A."/>
            <person name="Ohm R.A."/>
            <person name="Martin F."/>
            <person name="Silar P."/>
            <person name="Natvig D.O."/>
            <person name="Lalanne C."/>
            <person name="Gautier V."/>
            <person name="Ament-Velasquez S.L."/>
            <person name="Kruys A."/>
            <person name="Hutchinson M.I."/>
            <person name="Powell A.J."/>
            <person name="Barry K."/>
            <person name="Miller A.N."/>
            <person name="Grigoriev I.V."/>
            <person name="Debuchy R."/>
            <person name="Gladieux P."/>
            <person name="Hiltunen Thoren M."/>
            <person name="Johannesson H."/>
        </authorList>
    </citation>
    <scope>NUCLEOTIDE SEQUENCE</scope>
    <source>
        <strain evidence="7">CBS 990.96</strain>
    </source>
</reference>
<evidence type="ECO:0000259" key="5">
    <source>
        <dbReference type="PROSITE" id="PS50941"/>
    </source>
</evidence>
<dbReference type="PANTHER" id="PTHR34997:SF1">
    <property type="entry name" value="PEPTIDOGLYCAN-BINDING LYSIN DOMAIN"/>
    <property type="match status" value="1"/>
</dbReference>
<dbReference type="CDD" id="cd00035">
    <property type="entry name" value="ChtBD1"/>
    <property type="match status" value="2"/>
</dbReference>
<evidence type="ECO:0000259" key="6">
    <source>
        <dbReference type="PROSITE" id="PS51782"/>
    </source>
</evidence>
<reference evidence="7" key="2">
    <citation type="submission" date="2023-05" db="EMBL/GenBank/DDBJ databases">
        <authorList>
            <consortium name="Lawrence Berkeley National Laboratory"/>
            <person name="Steindorff A."/>
            <person name="Hensen N."/>
            <person name="Bonometti L."/>
            <person name="Westerberg I."/>
            <person name="Brannstrom I.O."/>
            <person name="Guillou S."/>
            <person name="Cros-Aarteil S."/>
            <person name="Calhoun S."/>
            <person name="Haridas S."/>
            <person name="Kuo A."/>
            <person name="Mondo S."/>
            <person name="Pangilinan J."/>
            <person name="Riley R."/>
            <person name="Labutti K."/>
            <person name="Andreopoulos B."/>
            <person name="Lipzen A."/>
            <person name="Chen C."/>
            <person name="Yanf M."/>
            <person name="Daum C."/>
            <person name="Ng V."/>
            <person name="Clum A."/>
            <person name="Ohm R."/>
            <person name="Martin F."/>
            <person name="Silar P."/>
            <person name="Natvig D."/>
            <person name="Lalanne C."/>
            <person name="Gautier V."/>
            <person name="Ament-Velasquez S.L."/>
            <person name="Kruys A."/>
            <person name="Hutchinson M.I."/>
            <person name="Powell A.J."/>
            <person name="Barry K."/>
            <person name="Miller A.N."/>
            <person name="Grigoriev I.V."/>
            <person name="Debuchy R."/>
            <person name="Gladieux P."/>
            <person name="Thoren M.H."/>
            <person name="Johannesson H."/>
        </authorList>
    </citation>
    <scope>NUCLEOTIDE SEQUENCE</scope>
    <source>
        <strain evidence="7">CBS 990.96</strain>
    </source>
</reference>
<comment type="similarity">
    <text evidence="3">Belongs to the secreted LysM effector family.</text>
</comment>
<keyword evidence="1 4" id="KW-0147">Chitin-binding</keyword>
<dbReference type="GO" id="GO:0008061">
    <property type="term" value="F:chitin binding"/>
    <property type="evidence" value="ECO:0007669"/>
    <property type="project" value="UniProtKB-UniRule"/>
</dbReference>